<dbReference type="SMART" id="SM00950">
    <property type="entry name" value="Piwi"/>
    <property type="match status" value="1"/>
</dbReference>
<dbReference type="EMBL" id="MU006620">
    <property type="protein sequence ID" value="KAF2741896.1"/>
    <property type="molecule type" value="Genomic_DNA"/>
</dbReference>
<evidence type="ECO:0000313" key="4">
    <source>
        <dbReference type="Proteomes" id="UP000799440"/>
    </source>
</evidence>
<dbReference type="SUPFAM" id="SSF53098">
    <property type="entry name" value="Ribonuclease H-like"/>
    <property type="match status" value="1"/>
</dbReference>
<accession>A0A6A6UWP1</accession>
<gene>
    <name evidence="3" type="ORF">M011DRAFT_482143</name>
</gene>
<keyword evidence="4" id="KW-1185">Reference proteome</keyword>
<dbReference type="PROSITE" id="PS50822">
    <property type="entry name" value="PIWI"/>
    <property type="match status" value="1"/>
</dbReference>
<dbReference type="OrthoDB" id="3800893at2759"/>
<reference evidence="3" key="1">
    <citation type="journal article" date="2020" name="Stud. Mycol.">
        <title>101 Dothideomycetes genomes: a test case for predicting lifestyles and emergence of pathogens.</title>
        <authorList>
            <person name="Haridas S."/>
            <person name="Albert R."/>
            <person name="Binder M."/>
            <person name="Bloem J."/>
            <person name="Labutti K."/>
            <person name="Salamov A."/>
            <person name="Andreopoulos B."/>
            <person name="Baker S."/>
            <person name="Barry K."/>
            <person name="Bills G."/>
            <person name="Bluhm B."/>
            <person name="Cannon C."/>
            <person name="Castanera R."/>
            <person name="Culley D."/>
            <person name="Daum C."/>
            <person name="Ezra D."/>
            <person name="Gonzalez J."/>
            <person name="Henrissat B."/>
            <person name="Kuo A."/>
            <person name="Liang C."/>
            <person name="Lipzen A."/>
            <person name="Lutzoni F."/>
            <person name="Magnuson J."/>
            <person name="Mondo S."/>
            <person name="Nolan M."/>
            <person name="Ohm R."/>
            <person name="Pangilinan J."/>
            <person name="Park H.-J."/>
            <person name="Ramirez L."/>
            <person name="Alfaro M."/>
            <person name="Sun H."/>
            <person name="Tritt A."/>
            <person name="Yoshinaga Y."/>
            <person name="Zwiers L.-H."/>
            <person name="Turgeon B."/>
            <person name="Goodwin S."/>
            <person name="Spatafora J."/>
            <person name="Crous P."/>
            <person name="Grigoriev I."/>
        </authorList>
    </citation>
    <scope>NUCLEOTIDE SEQUENCE</scope>
    <source>
        <strain evidence="3">CBS 119925</strain>
    </source>
</reference>
<feature type="region of interest" description="Disordered" evidence="1">
    <location>
        <begin position="1"/>
        <end position="71"/>
    </location>
</feature>
<proteinExistence type="predicted"/>
<evidence type="ECO:0000313" key="3">
    <source>
        <dbReference type="EMBL" id="KAF2741896.1"/>
    </source>
</evidence>
<sequence length="1093" mass="121397">MTPTPNGLRDGRGKGDPPSLSSNGPATSKSASRSKGLSSVKTPSRMSRSGKLIAEDDYQAENNENAMPPGTLVGNRMAMPNGQAYDMKDATVNGGPFLSASTKPNIYGTTDAPAVQGMQIDTSVGRTAQLGQQFYELQNLPNLLVLDIATAIASDERELIKSRKLRHLAIQKLLNSEQFSSFRSLTSVVPHENGDYVIIPETGITDSPSIGELEDLAASKLFPFHSGIHKMSKGGGLSEELVCTIGEKRTKMIRPREDTNPKDRYPKLLMTVMKTVATAQQIPLHQLSWYGIDHEFFDKYPTECTDDAPRGLQYAPASILDDKSATIGLKVRYRPEFENEDPSCLRMDLDLVPTVKRKSLDQVVFDLFGRTVLGPSLPQLLPNIKQVLLGLRVECSYWSKRTEDGNLVGGTLGSKPPAAQSRSRIFMPTPDNAPQGRKGIIQDVKLPGEVEDFVARMDASQPSRMVSVAQYFNNVILAAGGRKLVYEGLPLANIGDAATGRSVWVPLELLLVSNEQSIRCSKLYAKEINDKRERFFDNYDAEAFPGYCDKFIQSVRRELWPLQIHETSSKIFRNPRHAKADIVRPKESQITDLSLPGKSFAIVFVGRNRDAFAYVDRLRKKSASNESLAAVKERPWKNKDRADNIKAAENKFAEDVSLSLEQSSKMVPAASHIAVVHHFADLLTEPSQHGSELTEMITAQPDVILGIVDTTGRSKADVRDIYSALHRFGDRNAGSITVCTTKQSLDQMIRTSDGMPHFPGNLQRKIKYMLGGKNFEVDILQELTPRTTNLLKSTMVVGAHVYHQSSEALRFSPSIAAVVASDSPAASHFPGSARLQPRRHSEEDLSETPRIMGLRDMMKERFLEWRAKNGLLPSGVLFYRDGITHDDPVVLRQEVVDDEISMIQEAYNDVCEKDSAACKIAYILVNKTTKLRKEGLARNAQQAGPVEPYVFAAGSHQKPDGYCYTVCRRVDDLEYAELEKLTKNINCSSQLAPEVASALPVFYAQKLCKRMSDYIHFCQTRDLNHFPPVISFLGAKSTFKNEEFMADELSAYLSCGKLAGQPAEMNGEKTPTQADFSRQRPWHKKLDSLMFYL</sequence>
<evidence type="ECO:0000259" key="2">
    <source>
        <dbReference type="PROSITE" id="PS50822"/>
    </source>
</evidence>
<dbReference type="Pfam" id="PF02171">
    <property type="entry name" value="Piwi"/>
    <property type="match status" value="1"/>
</dbReference>
<dbReference type="InterPro" id="IPR012337">
    <property type="entry name" value="RNaseH-like_sf"/>
</dbReference>
<feature type="compositionally biased region" description="Low complexity" evidence="1">
    <location>
        <begin position="28"/>
        <end position="41"/>
    </location>
</feature>
<dbReference type="AlphaFoldDB" id="A0A6A6UWP1"/>
<dbReference type="InterPro" id="IPR003165">
    <property type="entry name" value="Piwi"/>
</dbReference>
<dbReference type="Gene3D" id="3.30.420.10">
    <property type="entry name" value="Ribonuclease H-like superfamily/Ribonuclease H"/>
    <property type="match status" value="1"/>
</dbReference>
<dbReference type="SUPFAM" id="SSF101690">
    <property type="entry name" value="PAZ domain"/>
    <property type="match status" value="1"/>
</dbReference>
<dbReference type="PANTHER" id="PTHR22891">
    <property type="entry name" value="EUKARYOTIC TRANSLATION INITIATION FACTOR 2C"/>
    <property type="match status" value="1"/>
</dbReference>
<dbReference type="InterPro" id="IPR036085">
    <property type="entry name" value="PAZ_dom_sf"/>
</dbReference>
<name>A0A6A6UWP1_9PLEO</name>
<organism evidence="3 4">
    <name type="scientific">Sporormia fimetaria CBS 119925</name>
    <dbReference type="NCBI Taxonomy" id="1340428"/>
    <lineage>
        <taxon>Eukaryota</taxon>
        <taxon>Fungi</taxon>
        <taxon>Dikarya</taxon>
        <taxon>Ascomycota</taxon>
        <taxon>Pezizomycotina</taxon>
        <taxon>Dothideomycetes</taxon>
        <taxon>Pleosporomycetidae</taxon>
        <taxon>Pleosporales</taxon>
        <taxon>Sporormiaceae</taxon>
        <taxon>Sporormia</taxon>
    </lineage>
</organism>
<feature type="domain" description="Piwi" evidence="2">
    <location>
        <begin position="703"/>
        <end position="932"/>
    </location>
</feature>
<dbReference type="GO" id="GO:0003676">
    <property type="term" value="F:nucleic acid binding"/>
    <property type="evidence" value="ECO:0007669"/>
    <property type="project" value="InterPro"/>
</dbReference>
<dbReference type="InterPro" id="IPR036397">
    <property type="entry name" value="RNaseH_sf"/>
</dbReference>
<evidence type="ECO:0000256" key="1">
    <source>
        <dbReference type="SAM" id="MobiDB-lite"/>
    </source>
</evidence>
<feature type="region of interest" description="Disordered" evidence="1">
    <location>
        <begin position="408"/>
        <end position="438"/>
    </location>
</feature>
<dbReference type="Proteomes" id="UP000799440">
    <property type="component" value="Unassembled WGS sequence"/>
</dbReference>
<protein>
    <recommendedName>
        <fullName evidence="2">Piwi domain-containing protein</fullName>
    </recommendedName>
</protein>